<dbReference type="Gene3D" id="2.60.120.10">
    <property type="entry name" value="Jelly Rolls"/>
    <property type="match status" value="1"/>
</dbReference>
<evidence type="ECO:0000313" key="14">
    <source>
        <dbReference type="EMBL" id="RUS81984.1"/>
    </source>
</evidence>
<feature type="non-terminal residue" evidence="14">
    <location>
        <position position="1"/>
    </location>
</feature>
<keyword evidence="7" id="KW-0560">Oxidoreductase</keyword>
<dbReference type="SUPFAM" id="SSF51197">
    <property type="entry name" value="Clavaminate synthase-like"/>
    <property type="match status" value="1"/>
</dbReference>
<dbReference type="InterPro" id="IPR041667">
    <property type="entry name" value="Cupin_8"/>
</dbReference>
<dbReference type="GO" id="GO:0005634">
    <property type="term" value="C:nucleus"/>
    <property type="evidence" value="ECO:0007669"/>
    <property type="project" value="UniProtKB-SubCell"/>
</dbReference>
<dbReference type="EMBL" id="RQTK01000310">
    <property type="protein sequence ID" value="RUS81984.1"/>
    <property type="molecule type" value="Genomic_DNA"/>
</dbReference>
<dbReference type="PANTHER" id="PTHR12461">
    <property type="entry name" value="HYPOXIA-INDUCIBLE FACTOR 1 ALPHA INHIBITOR-RELATED"/>
    <property type="match status" value="1"/>
</dbReference>
<dbReference type="FunFam" id="2.60.120.10:FF:000059">
    <property type="entry name" value="jmjC domain-containing protein 7"/>
    <property type="match status" value="1"/>
</dbReference>
<evidence type="ECO:0000313" key="15">
    <source>
        <dbReference type="Proteomes" id="UP000271974"/>
    </source>
</evidence>
<keyword evidence="4" id="KW-0963">Cytoplasm</keyword>
<proteinExistence type="predicted"/>
<evidence type="ECO:0000256" key="10">
    <source>
        <dbReference type="ARBA" id="ARBA00023242"/>
    </source>
</evidence>
<dbReference type="PANTHER" id="PTHR12461:SF99">
    <property type="entry name" value="BIFUNCTIONAL PEPTIDASE AND (3S)-LYSYL HYDROXYLASE JMJD7"/>
    <property type="match status" value="1"/>
</dbReference>
<evidence type="ECO:0000256" key="7">
    <source>
        <dbReference type="ARBA" id="ARBA00023002"/>
    </source>
</evidence>
<dbReference type="OrthoDB" id="415358at2759"/>
<evidence type="ECO:0000256" key="12">
    <source>
        <dbReference type="ARBA" id="ARBA00071397"/>
    </source>
</evidence>
<dbReference type="Pfam" id="PF13621">
    <property type="entry name" value="Cupin_8"/>
    <property type="match status" value="1"/>
</dbReference>
<dbReference type="Pfam" id="PF03101">
    <property type="entry name" value="FAR1"/>
    <property type="match status" value="1"/>
</dbReference>
<dbReference type="STRING" id="188477.A0A433TKA6"/>
<gene>
    <name evidence="14" type="ORF">EGW08_010253</name>
</gene>
<dbReference type="GO" id="GO:0046872">
    <property type="term" value="F:metal ion binding"/>
    <property type="evidence" value="ECO:0007669"/>
    <property type="project" value="UniProtKB-KW"/>
</dbReference>
<keyword evidence="9" id="KW-1015">Disulfide bond</keyword>
<comment type="cofactor">
    <cofactor evidence="1">
        <name>Fe(2+)</name>
        <dbReference type="ChEBI" id="CHEBI:29033"/>
    </cofactor>
</comment>
<dbReference type="InterPro" id="IPR003347">
    <property type="entry name" value="JmjC_dom"/>
</dbReference>
<accession>A0A433TKA6</accession>
<evidence type="ECO:0000256" key="8">
    <source>
        <dbReference type="ARBA" id="ARBA00023004"/>
    </source>
</evidence>
<evidence type="ECO:0000256" key="4">
    <source>
        <dbReference type="ARBA" id="ARBA00022490"/>
    </source>
</evidence>
<dbReference type="Proteomes" id="UP000271974">
    <property type="component" value="Unassembled WGS sequence"/>
</dbReference>
<evidence type="ECO:0000256" key="5">
    <source>
        <dbReference type="ARBA" id="ARBA00022723"/>
    </source>
</evidence>
<dbReference type="GO" id="GO:0106155">
    <property type="term" value="F:peptidyl-lysine 3-dioxygenase activity"/>
    <property type="evidence" value="ECO:0007669"/>
    <property type="project" value="UniProtKB-EC"/>
</dbReference>
<comment type="subcellular location">
    <subcellularLocation>
        <location evidence="3">Cytoplasm</location>
    </subcellularLocation>
    <subcellularLocation>
        <location evidence="2">Nucleus</location>
    </subcellularLocation>
</comment>
<keyword evidence="10" id="KW-0539">Nucleus</keyword>
<evidence type="ECO:0000256" key="11">
    <source>
        <dbReference type="ARBA" id="ARBA00066577"/>
    </source>
</evidence>
<sequence length="580" mass="66687">NFPDQEKKNAKEPPRCFFSRPTVLYCGFRNRHTVRRPSIPQNMATKELGLGVLSVYSTFSTWADFFEAVKCYCDATYQPFVKRSSKKQGDTLAYQTFLCTHRGVFTPKGRGLRETKSSKEGCLAKIHATLSKDDKSKIVVTILNDKHNHEIGPELYNKYVKQRSFTKAEQEILHNLIRLNIPSQAIRQEMCSVTGKEVTMQDIHNVKRKLRESGGYDVKAEATKDSNLLVVELSKIKNQVSDPIDHHVSNTRVDEALTALSEEMKELYPNTECQETVGAPDPLQFYRNFVSQNRPLLINGAFNHWPALEKWNENYLRNKLGDAPVTVSVTPNGYADAVYEGRFVMPEERVMPMSQFLDILFTPVHARKEHGVFYIQKQNSNLTDEFSALMEDVDSHIPWGSTAFGVKPEAVNFWMGDERAITSMHRDHYENLYCVVSGEKTFILHPPTDLPYIPYGTYPSAVYKETCDGEFALIEEEEGTEVPWVAVDPLRPDLDSHPQYARCQPLTVTVRAGQMLYLPSLWFHHVRQSQACIAVNYWYDMEFDIKWAYYKFLEKMFPPQRAISFHKAEQPNDDQEVLTT</sequence>
<dbReference type="PROSITE" id="PS51184">
    <property type="entry name" value="JMJC"/>
    <property type="match status" value="1"/>
</dbReference>
<evidence type="ECO:0000256" key="2">
    <source>
        <dbReference type="ARBA" id="ARBA00004123"/>
    </source>
</evidence>
<dbReference type="GO" id="GO:0005737">
    <property type="term" value="C:cytoplasm"/>
    <property type="evidence" value="ECO:0007669"/>
    <property type="project" value="UniProtKB-SubCell"/>
</dbReference>
<keyword evidence="6" id="KW-0378">Hydrolase</keyword>
<dbReference type="AlphaFoldDB" id="A0A433TKA6"/>
<organism evidence="14 15">
    <name type="scientific">Elysia chlorotica</name>
    <name type="common">Eastern emerald elysia</name>
    <name type="synonym">Sea slug</name>
    <dbReference type="NCBI Taxonomy" id="188477"/>
    <lineage>
        <taxon>Eukaryota</taxon>
        <taxon>Metazoa</taxon>
        <taxon>Spiralia</taxon>
        <taxon>Lophotrochozoa</taxon>
        <taxon>Mollusca</taxon>
        <taxon>Gastropoda</taxon>
        <taxon>Heterobranchia</taxon>
        <taxon>Euthyneura</taxon>
        <taxon>Panpulmonata</taxon>
        <taxon>Sacoglossa</taxon>
        <taxon>Placobranchoidea</taxon>
        <taxon>Plakobranchidae</taxon>
        <taxon>Elysia</taxon>
    </lineage>
</organism>
<evidence type="ECO:0000256" key="3">
    <source>
        <dbReference type="ARBA" id="ARBA00004496"/>
    </source>
</evidence>
<dbReference type="InterPro" id="IPR004330">
    <property type="entry name" value="FAR1_DNA_bnd_dom"/>
</dbReference>
<reference evidence="14 15" key="1">
    <citation type="submission" date="2019-01" db="EMBL/GenBank/DDBJ databases">
        <title>A draft genome assembly of the solar-powered sea slug Elysia chlorotica.</title>
        <authorList>
            <person name="Cai H."/>
            <person name="Li Q."/>
            <person name="Fang X."/>
            <person name="Li J."/>
            <person name="Curtis N.E."/>
            <person name="Altenburger A."/>
            <person name="Shibata T."/>
            <person name="Feng M."/>
            <person name="Maeda T."/>
            <person name="Schwartz J.A."/>
            <person name="Shigenobu S."/>
            <person name="Lundholm N."/>
            <person name="Nishiyama T."/>
            <person name="Yang H."/>
            <person name="Hasebe M."/>
            <person name="Li S."/>
            <person name="Pierce S.K."/>
            <person name="Wang J."/>
        </authorList>
    </citation>
    <scope>NUCLEOTIDE SEQUENCE [LARGE SCALE GENOMIC DNA]</scope>
    <source>
        <strain evidence="14">EC2010</strain>
        <tissue evidence="14">Whole organism of an adult</tissue>
    </source>
</reference>
<dbReference type="GO" id="GO:0016787">
    <property type="term" value="F:hydrolase activity"/>
    <property type="evidence" value="ECO:0007669"/>
    <property type="project" value="UniProtKB-KW"/>
</dbReference>
<dbReference type="SMART" id="SM00558">
    <property type="entry name" value="JmjC"/>
    <property type="match status" value="1"/>
</dbReference>
<keyword evidence="5" id="KW-0479">Metal-binding</keyword>
<comment type="caution">
    <text evidence="14">The sequence shown here is derived from an EMBL/GenBank/DDBJ whole genome shotgun (WGS) entry which is preliminary data.</text>
</comment>
<protein>
    <recommendedName>
        <fullName evidence="12">Bifunctional peptidase and (3S)-lysyl hydroxylase JMJD7</fullName>
        <ecNumber evidence="11">1.14.11.63</ecNumber>
    </recommendedName>
</protein>
<keyword evidence="15" id="KW-1185">Reference proteome</keyword>
<dbReference type="InterPro" id="IPR014710">
    <property type="entry name" value="RmlC-like_jellyroll"/>
</dbReference>
<evidence type="ECO:0000259" key="13">
    <source>
        <dbReference type="PROSITE" id="PS51184"/>
    </source>
</evidence>
<name>A0A433TKA6_ELYCH</name>
<evidence type="ECO:0000256" key="1">
    <source>
        <dbReference type="ARBA" id="ARBA00001954"/>
    </source>
</evidence>
<feature type="domain" description="JmjC" evidence="13">
    <location>
        <begin position="378"/>
        <end position="554"/>
    </location>
</feature>
<evidence type="ECO:0000256" key="9">
    <source>
        <dbReference type="ARBA" id="ARBA00023157"/>
    </source>
</evidence>
<dbReference type="EC" id="1.14.11.63" evidence="11"/>
<keyword evidence="8" id="KW-0408">Iron</keyword>
<evidence type="ECO:0000256" key="6">
    <source>
        <dbReference type="ARBA" id="ARBA00022801"/>
    </source>
</evidence>